<dbReference type="AlphaFoldDB" id="A0A9P8PCC8"/>
<protein>
    <submittedName>
        <fullName evidence="1">Uncharacterized protein</fullName>
    </submittedName>
</protein>
<proteinExistence type="predicted"/>
<sequence>MENCERSSGWSRTEWSLICDNKRVPALTRNSSLFWVLNSSSVLTLKMLPLDTNTELAGNCDSKSRKEPKLVSFKLIAGVCPGDKDL</sequence>
<evidence type="ECO:0000313" key="2">
    <source>
        <dbReference type="Proteomes" id="UP000769157"/>
    </source>
</evidence>
<name>A0A9P8PCC8_9ASCO</name>
<reference evidence="1" key="1">
    <citation type="journal article" date="2021" name="Open Biol.">
        <title>Shared evolutionary footprints suggest mitochondrial oxidative damage underlies multiple complex I losses in fungi.</title>
        <authorList>
            <person name="Schikora-Tamarit M.A."/>
            <person name="Marcet-Houben M."/>
            <person name="Nosek J."/>
            <person name="Gabaldon T."/>
        </authorList>
    </citation>
    <scope>NUCLEOTIDE SEQUENCE</scope>
    <source>
        <strain evidence="1">CBS6075</strain>
    </source>
</reference>
<dbReference type="GeneID" id="70233481"/>
<comment type="caution">
    <text evidence="1">The sequence shown here is derived from an EMBL/GenBank/DDBJ whole genome shotgun (WGS) entry which is preliminary data.</text>
</comment>
<accession>A0A9P8PCC8</accession>
<reference evidence="1" key="2">
    <citation type="submission" date="2021-01" db="EMBL/GenBank/DDBJ databases">
        <authorList>
            <person name="Schikora-Tamarit M.A."/>
        </authorList>
    </citation>
    <scope>NUCLEOTIDE SEQUENCE</scope>
    <source>
        <strain evidence="1">CBS6075</strain>
    </source>
</reference>
<organism evidence="1 2">
    <name type="scientific">Ogataea philodendri</name>
    <dbReference type="NCBI Taxonomy" id="1378263"/>
    <lineage>
        <taxon>Eukaryota</taxon>
        <taxon>Fungi</taxon>
        <taxon>Dikarya</taxon>
        <taxon>Ascomycota</taxon>
        <taxon>Saccharomycotina</taxon>
        <taxon>Pichiomycetes</taxon>
        <taxon>Pichiales</taxon>
        <taxon>Pichiaceae</taxon>
        <taxon>Ogataea</taxon>
    </lineage>
</organism>
<dbReference type="EMBL" id="JAEUBE010000137">
    <property type="protein sequence ID" value="KAH3669392.1"/>
    <property type="molecule type" value="Genomic_DNA"/>
</dbReference>
<gene>
    <name evidence="1" type="ORF">OGAPHI_001513</name>
</gene>
<keyword evidence="2" id="KW-1185">Reference proteome</keyword>
<dbReference type="RefSeq" id="XP_046063655.1">
    <property type="nucleotide sequence ID" value="XM_046202283.1"/>
</dbReference>
<dbReference type="Proteomes" id="UP000769157">
    <property type="component" value="Unassembled WGS sequence"/>
</dbReference>
<evidence type="ECO:0000313" key="1">
    <source>
        <dbReference type="EMBL" id="KAH3669392.1"/>
    </source>
</evidence>